<evidence type="ECO:0000313" key="2">
    <source>
        <dbReference type="EMBL" id="KAK5172660.1"/>
    </source>
</evidence>
<proteinExistence type="predicted"/>
<dbReference type="GO" id="GO:0016491">
    <property type="term" value="F:oxidoreductase activity"/>
    <property type="evidence" value="ECO:0007669"/>
    <property type="project" value="InterPro"/>
</dbReference>
<dbReference type="SUPFAM" id="SSF50129">
    <property type="entry name" value="GroES-like"/>
    <property type="match status" value="1"/>
</dbReference>
<gene>
    <name evidence="2" type="ORF">LTR77_002780</name>
</gene>
<dbReference type="Gene3D" id="3.90.180.10">
    <property type="entry name" value="Medium-chain alcohol dehydrogenases, catalytic domain"/>
    <property type="match status" value="1"/>
</dbReference>
<dbReference type="Proteomes" id="UP001337655">
    <property type="component" value="Unassembled WGS sequence"/>
</dbReference>
<dbReference type="GeneID" id="89924127"/>
<dbReference type="RefSeq" id="XP_064661378.1">
    <property type="nucleotide sequence ID" value="XM_064800039.1"/>
</dbReference>
<dbReference type="SMART" id="SM00829">
    <property type="entry name" value="PKS_ER"/>
    <property type="match status" value="1"/>
</dbReference>
<evidence type="ECO:0000313" key="3">
    <source>
        <dbReference type="Proteomes" id="UP001337655"/>
    </source>
</evidence>
<dbReference type="InterPro" id="IPR011032">
    <property type="entry name" value="GroES-like_sf"/>
</dbReference>
<comment type="caution">
    <text evidence="2">The sequence shown here is derived from an EMBL/GenBank/DDBJ whole genome shotgun (WGS) entry which is preliminary data.</text>
</comment>
<dbReference type="InterPro" id="IPR051397">
    <property type="entry name" value="Zn-ADH-like_protein"/>
</dbReference>
<protein>
    <recommendedName>
        <fullName evidence="1">Enoyl reductase (ER) domain-containing protein</fullName>
    </recommendedName>
</protein>
<dbReference type="PANTHER" id="PTHR43677:SF11">
    <property type="entry name" value="ZINC-CONTAINING ALCOHOL DEHYDROGENASE"/>
    <property type="match status" value="1"/>
</dbReference>
<accession>A0AAV9PGE3</accession>
<dbReference type="AlphaFoldDB" id="A0AAV9PGE3"/>
<dbReference type="EMBL" id="JAVRRT010000004">
    <property type="protein sequence ID" value="KAK5172660.1"/>
    <property type="molecule type" value="Genomic_DNA"/>
</dbReference>
<dbReference type="SUPFAM" id="SSF51735">
    <property type="entry name" value="NAD(P)-binding Rossmann-fold domains"/>
    <property type="match status" value="1"/>
</dbReference>
<feature type="domain" description="Enoyl reductase (ER)" evidence="1">
    <location>
        <begin position="10"/>
        <end position="271"/>
    </location>
</feature>
<sequence length="303" mass="32664">MHQAQVTEWGQAPKYIEVVDLPSPAADEVRIRVLAAGTHQVVRSRASGTHYTSGQLPHVPGIDGTGTTDDGKLVYFSSFDTGSFSEYVNMDKRRALPVPDGLDPVQVAGITNPAMSSWMALKARTNDLPKDFTVLIVGATSASGRVAIPLARGLGAKRVIGAARNKAALDTLGLDETVIIANEPEKTDFSTLGDVDVILDYVYGPVTIHLFNSLKSHRPVQYVEIGGLDSTEMMLPSSILRSKNITIRGSGPGAWSMQEVVETMPDMLTALKDVPEQPVKTVKLADVEKKWNNAGSERLVFVP</sequence>
<keyword evidence="3" id="KW-1185">Reference proteome</keyword>
<name>A0AAV9PGE3_9PEZI</name>
<evidence type="ECO:0000259" key="1">
    <source>
        <dbReference type="SMART" id="SM00829"/>
    </source>
</evidence>
<reference evidence="2 3" key="1">
    <citation type="submission" date="2023-08" db="EMBL/GenBank/DDBJ databases">
        <title>Black Yeasts Isolated from many extreme environments.</title>
        <authorList>
            <person name="Coleine C."/>
            <person name="Stajich J.E."/>
            <person name="Selbmann L."/>
        </authorList>
    </citation>
    <scope>NUCLEOTIDE SEQUENCE [LARGE SCALE GENOMIC DNA]</scope>
    <source>
        <strain evidence="2 3">CCFEE 5935</strain>
    </source>
</reference>
<dbReference type="InterPro" id="IPR036291">
    <property type="entry name" value="NAD(P)-bd_dom_sf"/>
</dbReference>
<dbReference type="PANTHER" id="PTHR43677">
    <property type="entry name" value="SHORT-CHAIN DEHYDROGENASE/REDUCTASE"/>
    <property type="match status" value="1"/>
</dbReference>
<dbReference type="Gene3D" id="3.40.50.720">
    <property type="entry name" value="NAD(P)-binding Rossmann-like Domain"/>
    <property type="match status" value="1"/>
</dbReference>
<organism evidence="2 3">
    <name type="scientific">Saxophila tyrrhenica</name>
    <dbReference type="NCBI Taxonomy" id="1690608"/>
    <lineage>
        <taxon>Eukaryota</taxon>
        <taxon>Fungi</taxon>
        <taxon>Dikarya</taxon>
        <taxon>Ascomycota</taxon>
        <taxon>Pezizomycotina</taxon>
        <taxon>Dothideomycetes</taxon>
        <taxon>Dothideomycetidae</taxon>
        <taxon>Mycosphaerellales</taxon>
        <taxon>Extremaceae</taxon>
        <taxon>Saxophila</taxon>
    </lineage>
</organism>
<dbReference type="InterPro" id="IPR020843">
    <property type="entry name" value="ER"/>
</dbReference>